<gene>
    <name evidence="12" type="primary">petJ</name>
    <name evidence="14" type="ORF">BH720_11740</name>
</gene>
<dbReference type="Pfam" id="PF13442">
    <property type="entry name" value="Cytochrome_CBB3"/>
    <property type="match status" value="1"/>
</dbReference>
<organism evidence="14">
    <name type="scientific">Desertifilum tharense IPPAS B-1220</name>
    <dbReference type="NCBI Taxonomy" id="1781255"/>
    <lineage>
        <taxon>Bacteria</taxon>
        <taxon>Bacillati</taxon>
        <taxon>Cyanobacteriota</taxon>
        <taxon>Cyanophyceae</taxon>
        <taxon>Desertifilales</taxon>
        <taxon>Desertifilaceae</taxon>
        <taxon>Desertifilum</taxon>
    </lineage>
</organism>
<dbReference type="NCBIfam" id="NF045930">
    <property type="entry name" value="Cytc6PetJCyano"/>
    <property type="match status" value="1"/>
</dbReference>
<comment type="caution">
    <text evidence="14">The sequence shown here is derived from an EMBL/GenBank/DDBJ whole genome shotgun (WGS) entry which is preliminary data.</text>
</comment>
<accession>A0A1E5QK94</accession>
<evidence type="ECO:0000256" key="5">
    <source>
        <dbReference type="ARBA" id="ARBA00022448"/>
    </source>
</evidence>
<keyword evidence="10 12" id="KW-0408">Iron</keyword>
<keyword evidence="6 12" id="KW-0602">Photosynthesis</keyword>
<dbReference type="PRINTS" id="PR00605">
    <property type="entry name" value="CYTCHROMECIC"/>
</dbReference>
<evidence type="ECO:0000313" key="14">
    <source>
        <dbReference type="EMBL" id="OEJ75004.1"/>
    </source>
</evidence>
<name>A0A1E5QK94_9CYAN</name>
<proteinExistence type="inferred from homology"/>
<evidence type="ECO:0000259" key="13">
    <source>
        <dbReference type="PROSITE" id="PS51007"/>
    </source>
</evidence>
<dbReference type="STRING" id="1781255.BH720_11740"/>
<dbReference type="HAMAP" id="MF_00594">
    <property type="entry name" value="Cytc_PetJ"/>
    <property type="match status" value="1"/>
</dbReference>
<keyword evidence="9 12" id="KW-0249">Electron transport</keyword>
<dbReference type="FunFam" id="1.10.760.10:FF:000038">
    <property type="entry name" value="Cytochrome c6"/>
    <property type="match status" value="1"/>
</dbReference>
<evidence type="ECO:0000256" key="3">
    <source>
        <dbReference type="ARBA" id="ARBA00009650"/>
    </source>
</evidence>
<evidence type="ECO:0000256" key="8">
    <source>
        <dbReference type="ARBA" id="ARBA00022723"/>
    </source>
</evidence>
<evidence type="ECO:0000256" key="6">
    <source>
        <dbReference type="ARBA" id="ARBA00022531"/>
    </source>
</evidence>
<sequence precursor="true">MRQFLSVLLLATLVLTVGFAHPGLAADLANGEKIFNANCAACHVGGTNLVMRTKTLKLEALKKYNMDSLDAIMNQIEYGKNSMPAFGARFSDRQIADVASYVLEQAKSGW</sequence>
<comment type="subcellular location">
    <subcellularLocation>
        <location evidence="2 12">Cellular thylakoid lumen</location>
    </subcellularLocation>
</comment>
<protein>
    <recommendedName>
        <fullName evidence="4 12">Cytochrome c6</fullName>
    </recommendedName>
    <alternativeName>
        <fullName evidence="12">Cytochrome c-553</fullName>
    </alternativeName>
    <alternativeName>
        <fullName evidence="12">Cytochrome c553</fullName>
    </alternativeName>
    <alternativeName>
        <fullName evidence="12">Soluble cytochrome f</fullName>
    </alternativeName>
</protein>
<dbReference type="InterPro" id="IPR008168">
    <property type="entry name" value="Cyt_C_IC"/>
</dbReference>
<keyword evidence="12" id="KW-0732">Signal</keyword>
<dbReference type="SUPFAM" id="SSF46626">
    <property type="entry name" value="Cytochrome c"/>
    <property type="match status" value="1"/>
</dbReference>
<feature type="binding site" description="covalent" evidence="12">
    <location>
        <position position="39"/>
    </location>
    <ligand>
        <name>heme c</name>
        <dbReference type="ChEBI" id="CHEBI:61717"/>
    </ligand>
</feature>
<dbReference type="InterPro" id="IPR009056">
    <property type="entry name" value="Cyt_c-like_dom"/>
</dbReference>
<dbReference type="AlphaFoldDB" id="A0A1E5QK94"/>
<evidence type="ECO:0000256" key="7">
    <source>
        <dbReference type="ARBA" id="ARBA00022617"/>
    </source>
</evidence>
<feature type="binding site" description="covalent" evidence="12">
    <location>
        <position position="42"/>
    </location>
    <ligand>
        <name>heme c</name>
        <dbReference type="ChEBI" id="CHEBI:61717"/>
    </ligand>
</feature>
<evidence type="ECO:0000256" key="11">
    <source>
        <dbReference type="ARBA" id="ARBA00023078"/>
    </source>
</evidence>
<dbReference type="InterPro" id="IPR036909">
    <property type="entry name" value="Cyt_c-like_dom_sf"/>
</dbReference>
<dbReference type="PANTHER" id="PTHR34688:SF2">
    <property type="entry name" value="CYTOCHROME C6, CHLOROPLASTIC"/>
    <property type="match status" value="1"/>
</dbReference>
<comment type="function">
    <text evidence="1 12">Functions as an electron carrier between membrane-bound cytochrome b6-f and photosystem I in oxygenic photosynthesis.</text>
</comment>
<feature type="chain" id="PRO_5009354816" description="Cytochrome c6" evidence="12">
    <location>
        <begin position="26"/>
        <end position="110"/>
    </location>
</feature>
<dbReference type="Gene3D" id="1.10.760.10">
    <property type="entry name" value="Cytochrome c-like domain"/>
    <property type="match status" value="1"/>
</dbReference>
<comment type="subunit">
    <text evidence="12">Monomer.</text>
</comment>
<dbReference type="EMBL" id="MJGC01000057">
    <property type="protein sequence ID" value="OEJ75004.1"/>
    <property type="molecule type" value="Genomic_DNA"/>
</dbReference>
<feature type="signal peptide" evidence="12">
    <location>
        <begin position="1"/>
        <end position="25"/>
    </location>
</feature>
<evidence type="ECO:0000256" key="9">
    <source>
        <dbReference type="ARBA" id="ARBA00022982"/>
    </source>
</evidence>
<feature type="binding site" description="axial binding residue" evidence="12">
    <location>
        <position position="83"/>
    </location>
    <ligand>
        <name>heme c</name>
        <dbReference type="ChEBI" id="CHEBI:61717"/>
    </ligand>
    <ligandPart>
        <name>Fe</name>
        <dbReference type="ChEBI" id="CHEBI:18248"/>
    </ligandPart>
</feature>
<keyword evidence="11 12" id="KW-0793">Thylakoid</keyword>
<keyword evidence="8 12" id="KW-0479">Metal-binding</keyword>
<dbReference type="GO" id="GO:0015979">
    <property type="term" value="P:photosynthesis"/>
    <property type="evidence" value="ECO:0007669"/>
    <property type="project" value="UniProtKB-UniRule"/>
</dbReference>
<dbReference type="GO" id="GO:0005506">
    <property type="term" value="F:iron ion binding"/>
    <property type="evidence" value="ECO:0007669"/>
    <property type="project" value="InterPro"/>
</dbReference>
<keyword evidence="7 12" id="KW-0349">Heme</keyword>
<comment type="PTM">
    <text evidence="12">Binds 1 heme c group per subunit.</text>
</comment>
<dbReference type="InterPro" id="IPR023655">
    <property type="entry name" value="Cyt_C6"/>
</dbReference>
<evidence type="ECO:0000256" key="10">
    <source>
        <dbReference type="ARBA" id="ARBA00023004"/>
    </source>
</evidence>
<evidence type="ECO:0000256" key="1">
    <source>
        <dbReference type="ARBA" id="ARBA00002347"/>
    </source>
</evidence>
<evidence type="ECO:0000256" key="12">
    <source>
        <dbReference type="HAMAP-Rule" id="MF_00594"/>
    </source>
</evidence>
<evidence type="ECO:0000256" key="4">
    <source>
        <dbReference type="ARBA" id="ARBA00016152"/>
    </source>
</evidence>
<dbReference type="OrthoDB" id="5570429at2"/>
<keyword evidence="5 12" id="KW-0813">Transport</keyword>
<dbReference type="PANTHER" id="PTHR34688">
    <property type="entry name" value="CYTOCHROME C6, CHLOROPLASTIC"/>
    <property type="match status" value="1"/>
</dbReference>
<feature type="domain" description="Cytochrome c" evidence="13">
    <location>
        <begin position="26"/>
        <end position="106"/>
    </location>
</feature>
<dbReference type="PROSITE" id="PS51007">
    <property type="entry name" value="CYTC"/>
    <property type="match status" value="1"/>
</dbReference>
<dbReference type="GO" id="GO:0031979">
    <property type="term" value="C:plasma membrane-derived thylakoid lumen"/>
    <property type="evidence" value="ECO:0007669"/>
    <property type="project" value="UniProtKB-SubCell"/>
</dbReference>
<dbReference type="GO" id="GO:0020037">
    <property type="term" value="F:heme binding"/>
    <property type="evidence" value="ECO:0007669"/>
    <property type="project" value="InterPro"/>
</dbReference>
<reference evidence="14" key="1">
    <citation type="submission" date="2016-09" db="EMBL/GenBank/DDBJ databases">
        <title>Draft genome of thermotolerant cyanobacterium Desertifilum sp. strain IPPAS B-1220.</title>
        <authorList>
            <person name="Sinetova M.A."/>
            <person name="Bolakhan K."/>
            <person name="Zayadan B.K."/>
            <person name="Mironov K.S."/>
            <person name="Ustinova V."/>
            <person name="Kupriyanova E.V."/>
            <person name="Sidorov R.A."/>
            <person name="Skrypnik A.N."/>
            <person name="Gogoleva N.E."/>
            <person name="Gogolev Y.V."/>
            <person name="Los D.A."/>
        </authorList>
    </citation>
    <scope>NUCLEOTIDE SEQUENCE [LARGE SCALE GENOMIC DNA]</scope>
    <source>
        <strain evidence="14">IPPAS B-1220</strain>
    </source>
</reference>
<dbReference type="GO" id="GO:0009055">
    <property type="term" value="F:electron transfer activity"/>
    <property type="evidence" value="ECO:0007669"/>
    <property type="project" value="UniProtKB-UniRule"/>
</dbReference>
<comment type="similarity">
    <text evidence="3 12">Belongs to the cytochrome c family. PetJ subfamily.</text>
</comment>
<evidence type="ECO:0000256" key="2">
    <source>
        <dbReference type="ARBA" id="ARBA00004518"/>
    </source>
</evidence>
<feature type="binding site" description="axial binding residue" evidence="12">
    <location>
        <position position="43"/>
    </location>
    <ligand>
        <name>heme c</name>
        <dbReference type="ChEBI" id="CHEBI:61717"/>
    </ligand>
    <ligandPart>
        <name>Fe</name>
        <dbReference type="ChEBI" id="CHEBI:18248"/>
    </ligandPart>
</feature>